<dbReference type="Proteomes" id="UP000179001">
    <property type="component" value="Unassembled WGS sequence"/>
</dbReference>
<feature type="transmembrane region" description="Helical" evidence="1">
    <location>
        <begin position="89"/>
        <end position="109"/>
    </location>
</feature>
<protein>
    <submittedName>
        <fullName evidence="2">Uncharacterized protein</fullName>
    </submittedName>
</protein>
<dbReference type="EMBL" id="MFGJ01000001">
    <property type="protein sequence ID" value="OGF33356.1"/>
    <property type="molecule type" value="Genomic_DNA"/>
</dbReference>
<gene>
    <name evidence="2" type="ORF">A2478_01490</name>
</gene>
<feature type="transmembrane region" description="Helical" evidence="1">
    <location>
        <begin position="18"/>
        <end position="38"/>
    </location>
</feature>
<evidence type="ECO:0000313" key="3">
    <source>
        <dbReference type="Proteomes" id="UP000179001"/>
    </source>
</evidence>
<reference evidence="2 3" key="1">
    <citation type="journal article" date="2016" name="Nat. Commun.">
        <title>Thousands of microbial genomes shed light on interconnected biogeochemical processes in an aquifer system.</title>
        <authorList>
            <person name="Anantharaman K."/>
            <person name="Brown C.T."/>
            <person name="Hug L.A."/>
            <person name="Sharon I."/>
            <person name="Castelle C.J."/>
            <person name="Probst A.J."/>
            <person name="Thomas B.C."/>
            <person name="Singh A."/>
            <person name="Wilkins M.J."/>
            <person name="Karaoz U."/>
            <person name="Brodie E.L."/>
            <person name="Williams K.H."/>
            <person name="Hubbard S.S."/>
            <person name="Banfield J.F."/>
        </authorList>
    </citation>
    <scope>NUCLEOTIDE SEQUENCE [LARGE SCALE GENOMIC DNA]</scope>
</reference>
<organism evidence="2 3">
    <name type="scientific">Candidatus Falkowbacteria bacterium RIFOXYC2_FULL_36_12</name>
    <dbReference type="NCBI Taxonomy" id="1798002"/>
    <lineage>
        <taxon>Bacteria</taxon>
        <taxon>Candidatus Falkowiibacteriota</taxon>
    </lineage>
</organism>
<accession>A0A1F5T3P6</accession>
<keyword evidence="1" id="KW-0472">Membrane</keyword>
<comment type="caution">
    <text evidence="2">The sequence shown here is derived from an EMBL/GenBank/DDBJ whole genome shotgun (WGS) entry which is preliminary data.</text>
</comment>
<feature type="transmembrane region" description="Helical" evidence="1">
    <location>
        <begin position="121"/>
        <end position="143"/>
    </location>
</feature>
<keyword evidence="1" id="KW-0812">Transmembrane</keyword>
<evidence type="ECO:0000256" key="1">
    <source>
        <dbReference type="SAM" id="Phobius"/>
    </source>
</evidence>
<evidence type="ECO:0000313" key="2">
    <source>
        <dbReference type="EMBL" id="OGF33356.1"/>
    </source>
</evidence>
<feature type="transmembrane region" description="Helical" evidence="1">
    <location>
        <begin position="44"/>
        <end position="64"/>
    </location>
</feature>
<dbReference type="AlphaFoldDB" id="A0A1F5T3P6"/>
<proteinExistence type="predicted"/>
<keyword evidence="1" id="KW-1133">Transmembrane helix</keyword>
<sequence length="178" mass="20660">MDFEKYKKVYIFFEKTDLALNVIAYLLFFSGFYFTIYYPVGSLMVAGMLFFVKLMLAVFSSYWIGRKQITAIVETKAFFQVLSWKKNDLLKFFGFELFLLIVVIAITAHNLINHVFEDKIVFYRAGFSLLVILSISSSVISFFRVRSIIRHYNQLAINPSGDTLQVSDLDPNREYSDG</sequence>
<name>A0A1F5T3P6_9BACT</name>